<name>A0A0P8A0W5_9EURY</name>
<protein>
    <submittedName>
        <fullName evidence="4">Glycosyltransferase</fullName>
    </submittedName>
</protein>
<dbReference type="SUPFAM" id="SSF53756">
    <property type="entry name" value="UDP-Glycosyltransferase/glycogen phosphorylase"/>
    <property type="match status" value="1"/>
</dbReference>
<dbReference type="InterPro" id="IPR001296">
    <property type="entry name" value="Glyco_trans_1"/>
</dbReference>
<dbReference type="PANTHER" id="PTHR12526">
    <property type="entry name" value="GLYCOSYLTRANSFERASE"/>
    <property type="match status" value="1"/>
</dbReference>
<evidence type="ECO:0000256" key="2">
    <source>
        <dbReference type="ARBA" id="ARBA00022679"/>
    </source>
</evidence>
<evidence type="ECO:0000259" key="3">
    <source>
        <dbReference type="Pfam" id="PF00534"/>
    </source>
</evidence>
<evidence type="ECO:0000313" key="5">
    <source>
        <dbReference type="Proteomes" id="UP000050360"/>
    </source>
</evidence>
<accession>A0A0P8A0W5</accession>
<dbReference type="Pfam" id="PF00534">
    <property type="entry name" value="Glycos_transf_1"/>
    <property type="match status" value="1"/>
</dbReference>
<keyword evidence="1" id="KW-0328">Glycosyltransferase</keyword>
<gene>
    <name evidence="4" type="ORF">MPEBLZ_03835</name>
</gene>
<proteinExistence type="predicted"/>
<sequence length="270" mass="30352">KRLSKANLVLGCSDFITENIRCRFPQFTSRCQTVYNGADINNFSIKYGNNPTKNNDIKKLLFVGRISPEKGVHVLLEALKKVVEKFPKIQLDVVGPDAETPFEFIVRVEDDEKVSKLALFYDNSSGSSYFTKLREKLPGDLANHVNFPGNIPQSQLGAYYLNADIFIFPSVWDEPFGMPIIEAMACEIPVVTTRGGGITEIVEEGKTGLLVERDDADGLAGAILKLISDDELREKMGKAGRQRVIEIFSWDRVVENLLHNYEKILKDHQI</sequence>
<dbReference type="Gene3D" id="3.40.50.2000">
    <property type="entry name" value="Glycogen Phosphorylase B"/>
    <property type="match status" value="1"/>
</dbReference>
<evidence type="ECO:0000313" key="4">
    <source>
        <dbReference type="EMBL" id="KPQ41614.1"/>
    </source>
</evidence>
<dbReference type="PANTHER" id="PTHR12526:SF510">
    <property type="entry name" value="D-INOSITOL 3-PHOSPHATE GLYCOSYLTRANSFERASE"/>
    <property type="match status" value="1"/>
</dbReference>
<dbReference type="AlphaFoldDB" id="A0A0P8A0W5"/>
<dbReference type="EMBL" id="LKCM01000332">
    <property type="protein sequence ID" value="KPQ41614.1"/>
    <property type="molecule type" value="Genomic_DNA"/>
</dbReference>
<feature type="non-terminal residue" evidence="4">
    <location>
        <position position="1"/>
    </location>
</feature>
<evidence type="ECO:0000256" key="1">
    <source>
        <dbReference type="ARBA" id="ARBA00022676"/>
    </source>
</evidence>
<reference evidence="4 5" key="1">
    <citation type="submission" date="2015-09" db="EMBL/GenBank/DDBJ databases">
        <title>A metagenomics-based metabolic model of nitrate-dependent anaerobic oxidation of methane by Methanoperedens-like archaea.</title>
        <authorList>
            <person name="Arshad A."/>
            <person name="Speth D.R."/>
            <person name="De Graaf R.M."/>
            <person name="Op Den Camp H.J."/>
            <person name="Jetten M.S."/>
            <person name="Welte C.U."/>
        </authorList>
    </citation>
    <scope>NUCLEOTIDE SEQUENCE [LARGE SCALE GENOMIC DNA]</scope>
</reference>
<dbReference type="CDD" id="cd03801">
    <property type="entry name" value="GT4_PimA-like"/>
    <property type="match status" value="1"/>
</dbReference>
<organism evidence="4 5">
    <name type="scientific">Candidatus Methanoperedens nitratireducens</name>
    <dbReference type="NCBI Taxonomy" id="1392998"/>
    <lineage>
        <taxon>Archaea</taxon>
        <taxon>Methanobacteriati</taxon>
        <taxon>Methanobacteriota</taxon>
        <taxon>Stenosarchaea group</taxon>
        <taxon>Methanomicrobia</taxon>
        <taxon>Methanosarcinales</taxon>
        <taxon>ANME-2 cluster</taxon>
        <taxon>Candidatus Methanoperedentaceae</taxon>
        <taxon>Candidatus Methanoperedens</taxon>
    </lineage>
</organism>
<feature type="domain" description="Glycosyl transferase family 1" evidence="3">
    <location>
        <begin position="52"/>
        <end position="243"/>
    </location>
</feature>
<comment type="caution">
    <text evidence="4">The sequence shown here is derived from an EMBL/GenBank/DDBJ whole genome shotgun (WGS) entry which is preliminary data.</text>
</comment>
<keyword evidence="2 4" id="KW-0808">Transferase</keyword>
<dbReference type="Proteomes" id="UP000050360">
    <property type="component" value="Unassembled WGS sequence"/>
</dbReference>
<dbReference type="GO" id="GO:0016757">
    <property type="term" value="F:glycosyltransferase activity"/>
    <property type="evidence" value="ECO:0007669"/>
    <property type="project" value="UniProtKB-KW"/>
</dbReference>